<evidence type="ECO:0000313" key="1">
    <source>
        <dbReference type="EMBL" id="MRG94141.1"/>
    </source>
</evidence>
<evidence type="ECO:0008006" key="3">
    <source>
        <dbReference type="Google" id="ProtNLM"/>
    </source>
</evidence>
<reference evidence="1 2" key="1">
    <citation type="submission" date="2019-10" db="EMBL/GenBank/DDBJ databases">
        <title>A soil myxobacterium in the family Polyangiaceae.</title>
        <authorList>
            <person name="Li Y."/>
            <person name="Wang J."/>
        </authorList>
    </citation>
    <scope>NUCLEOTIDE SEQUENCE [LARGE SCALE GENOMIC DNA]</scope>
    <source>
        <strain evidence="1 2">DSM 14734</strain>
    </source>
</reference>
<name>A0A6N7PZM1_9BACT</name>
<evidence type="ECO:0000313" key="2">
    <source>
        <dbReference type="Proteomes" id="UP000440224"/>
    </source>
</evidence>
<dbReference type="Proteomes" id="UP000440224">
    <property type="component" value="Unassembled WGS sequence"/>
</dbReference>
<accession>A0A6N7PZM1</accession>
<dbReference type="EMBL" id="WJIE01000005">
    <property type="protein sequence ID" value="MRG94141.1"/>
    <property type="molecule type" value="Genomic_DNA"/>
</dbReference>
<comment type="caution">
    <text evidence="1">The sequence shown here is derived from an EMBL/GenBank/DDBJ whole genome shotgun (WGS) entry which is preliminary data.</text>
</comment>
<sequence>MQCHNRYCDGGICKYKPIDLPDTNQKPQATGDCKKHVCIQGHLEVVADPTDSPNDGNDCTDDFCVEGMIAHSPDATNDCNYNNLVPGHCVGNDNSKTASCVQCEVSEHCVAPLTKCDANHCVGELCLNGVKDTALGESDIDCGGPCAPCEVGESCNMGTDCASGVCDGSVCSPPTCSDGLSNGHETGKNCGGPDCEPCFASERCAKDDDCKSKVCRDGVCKSPACADGVQNGQETGIDCGGSCQILCP</sequence>
<dbReference type="AlphaFoldDB" id="A0A6N7PZM1"/>
<keyword evidence="2" id="KW-1185">Reference proteome</keyword>
<protein>
    <recommendedName>
        <fullName evidence="3">Disintegrin domain-containing protein</fullName>
    </recommendedName>
</protein>
<organism evidence="1 2">
    <name type="scientific">Polyangium spumosum</name>
    <dbReference type="NCBI Taxonomy" id="889282"/>
    <lineage>
        <taxon>Bacteria</taxon>
        <taxon>Pseudomonadati</taxon>
        <taxon>Myxococcota</taxon>
        <taxon>Polyangia</taxon>
        <taxon>Polyangiales</taxon>
        <taxon>Polyangiaceae</taxon>
        <taxon>Polyangium</taxon>
    </lineage>
</organism>
<dbReference type="OrthoDB" id="5519315at2"/>
<proteinExistence type="predicted"/>
<gene>
    <name evidence="1" type="ORF">GF068_19770</name>
</gene>